<feature type="transmembrane region" description="Helical" evidence="1">
    <location>
        <begin position="129"/>
        <end position="148"/>
    </location>
</feature>
<comment type="caution">
    <text evidence="2">The sequence shown here is derived from an EMBL/GenBank/DDBJ whole genome shotgun (WGS) entry which is preliminary data.</text>
</comment>
<keyword evidence="1" id="KW-0812">Transmembrane</keyword>
<feature type="transmembrane region" description="Helical" evidence="1">
    <location>
        <begin position="168"/>
        <end position="187"/>
    </location>
</feature>
<evidence type="ECO:0000313" key="3">
    <source>
        <dbReference type="Proteomes" id="UP001500191"/>
    </source>
</evidence>
<evidence type="ECO:0008006" key="4">
    <source>
        <dbReference type="Google" id="ProtNLM"/>
    </source>
</evidence>
<reference evidence="2 3" key="1">
    <citation type="journal article" date="2019" name="Int. J. Syst. Evol. Microbiol.">
        <title>The Global Catalogue of Microorganisms (GCM) 10K type strain sequencing project: providing services to taxonomists for standard genome sequencing and annotation.</title>
        <authorList>
            <consortium name="The Broad Institute Genomics Platform"/>
            <consortium name="The Broad Institute Genome Sequencing Center for Infectious Disease"/>
            <person name="Wu L."/>
            <person name="Ma J."/>
        </authorList>
    </citation>
    <scope>NUCLEOTIDE SEQUENCE [LARGE SCALE GENOMIC DNA]</scope>
    <source>
        <strain evidence="2 3">JCM 14368</strain>
    </source>
</reference>
<keyword evidence="1" id="KW-0472">Membrane</keyword>
<protein>
    <recommendedName>
        <fullName evidence="4">ABC transporter permease</fullName>
    </recommendedName>
</protein>
<feature type="transmembrane region" description="Helical" evidence="1">
    <location>
        <begin position="76"/>
        <end position="95"/>
    </location>
</feature>
<feature type="transmembrane region" description="Helical" evidence="1">
    <location>
        <begin position="36"/>
        <end position="55"/>
    </location>
</feature>
<keyword evidence="1" id="KW-1133">Transmembrane helix</keyword>
<dbReference type="RefSeq" id="WP_343757138.1">
    <property type="nucleotide sequence ID" value="NZ_BAAADB010000009.1"/>
</dbReference>
<proteinExistence type="predicted"/>
<dbReference type="EMBL" id="BAAADB010000009">
    <property type="protein sequence ID" value="GAA0505711.1"/>
    <property type="molecule type" value="Genomic_DNA"/>
</dbReference>
<gene>
    <name evidence="2" type="ORF">GCM10008937_11980</name>
</gene>
<dbReference type="Proteomes" id="UP001500191">
    <property type="component" value="Unassembled WGS sequence"/>
</dbReference>
<accession>A0ABN1BU49</accession>
<feature type="transmembrane region" description="Helical" evidence="1">
    <location>
        <begin position="101"/>
        <end position="122"/>
    </location>
</feature>
<evidence type="ECO:0000313" key="2">
    <source>
        <dbReference type="EMBL" id="GAA0505711.1"/>
    </source>
</evidence>
<name>A0ABN1BU49_9DEIO</name>
<sequence length="195" mass="21077">MGTWLTGSLAAAGTLLLLNIINPGNGLIPTLLLPWIPLLTVTAALLHYESLKLFGLQAWITLTPGGTARYVSRHALGLYVVFALAFALYAALAPVSTRLNWWLAIQVNFAFLLTVGVLSFLLTRRFAAAFLVTFIVWAGLTVAAYLLMRRASTSCLDLVVFQLPGTCTSPVTVALTSGLLAAALYGIRRLRHEFT</sequence>
<keyword evidence="3" id="KW-1185">Reference proteome</keyword>
<organism evidence="2 3">
    <name type="scientific">Deinococcus depolymerans</name>
    <dbReference type="NCBI Taxonomy" id="392408"/>
    <lineage>
        <taxon>Bacteria</taxon>
        <taxon>Thermotogati</taxon>
        <taxon>Deinococcota</taxon>
        <taxon>Deinococci</taxon>
        <taxon>Deinococcales</taxon>
        <taxon>Deinococcaceae</taxon>
        <taxon>Deinococcus</taxon>
    </lineage>
</organism>
<evidence type="ECO:0000256" key="1">
    <source>
        <dbReference type="SAM" id="Phobius"/>
    </source>
</evidence>